<evidence type="ECO:0000313" key="2">
    <source>
        <dbReference type="Proteomes" id="UP001236239"/>
    </source>
</evidence>
<dbReference type="EMBL" id="JASAYQ010000002">
    <property type="protein sequence ID" value="MDP8172187.1"/>
    <property type="molecule type" value="Genomic_DNA"/>
</dbReference>
<sequence>MLFRGDLYNEQVGISQDSHNFCVVVVKNQHIQTQWFQKEKTSLLDISVALQDKKSNICKIQAISDRFIWRKYLFFPDHYSNAMIYHQIIALLKKELPIPLEDIYFDYQIMLQQSENVFRVLVYALRKSDSILMNDSKSVVLDSEYYCYQRGIHYLAEFPLEESCREQGYFFKDRILQFKQTEFCQTPIAKASQITHCKRVLTLEKMQNLEEIEGSEIVEVTLSENQQIVDPYLYVIALGASLWNGKGLI</sequence>
<accession>A0AAJ6P012</accession>
<organism evidence="1 2">
    <name type="scientific">Phocoenobacter skyensis</name>
    <dbReference type="NCBI Taxonomy" id="97481"/>
    <lineage>
        <taxon>Bacteria</taxon>
        <taxon>Pseudomonadati</taxon>
        <taxon>Pseudomonadota</taxon>
        <taxon>Gammaproteobacteria</taxon>
        <taxon>Pasteurellales</taxon>
        <taxon>Pasteurellaceae</taxon>
        <taxon>Phocoenobacter</taxon>
    </lineage>
</organism>
<name>A0AAJ6P012_9PAST</name>
<evidence type="ECO:0008006" key="3">
    <source>
        <dbReference type="Google" id="ProtNLM"/>
    </source>
</evidence>
<dbReference type="Proteomes" id="UP001236239">
    <property type="component" value="Unassembled WGS sequence"/>
</dbReference>
<comment type="caution">
    <text evidence="1">The sequence shown here is derived from an EMBL/GenBank/DDBJ whole genome shotgun (WGS) entry which is preliminary data.</text>
</comment>
<evidence type="ECO:0000313" key="1">
    <source>
        <dbReference type="EMBL" id="MDP8172187.1"/>
    </source>
</evidence>
<dbReference type="AlphaFoldDB" id="A0AAJ6P012"/>
<proteinExistence type="predicted"/>
<dbReference type="RefSeq" id="WP_306373834.1">
    <property type="nucleotide sequence ID" value="NZ_JASAYK010000002.1"/>
</dbReference>
<reference evidence="1" key="1">
    <citation type="journal article" date="2023" name="Front. Microbiol.">
        <title>Phylogeography and host specificity of Pasteurellaceae pathogenic to sea-farmed fish in the north-east Atlantic.</title>
        <authorList>
            <person name="Gulla S."/>
            <person name="Colquhoun D.J."/>
            <person name="Olsen A.B."/>
            <person name="Spilsberg B."/>
            <person name="Lagesen K."/>
            <person name="Aakesson C.P."/>
            <person name="Strom S."/>
            <person name="Manji F."/>
            <person name="Birkbeck T.H."/>
            <person name="Nilsen H.K."/>
        </authorList>
    </citation>
    <scope>NUCLEOTIDE SEQUENCE</scope>
    <source>
        <strain evidence="1">TW16_20</strain>
    </source>
</reference>
<gene>
    <name evidence="1" type="ORF">QJU93_02305</name>
</gene>
<protein>
    <recommendedName>
        <fullName evidence="3">Competence protein ComA</fullName>
    </recommendedName>
</protein>